<keyword evidence="4" id="KW-1185">Reference proteome</keyword>
<dbReference type="SUPFAM" id="SSF46785">
    <property type="entry name" value="Winged helix' DNA-binding domain"/>
    <property type="match status" value="1"/>
</dbReference>
<dbReference type="EMBL" id="OX395140">
    <property type="protein sequence ID" value="CAI5793514.1"/>
    <property type="molecule type" value="Genomic_DNA"/>
</dbReference>
<dbReference type="Pfam" id="PF04824">
    <property type="entry name" value="Rad21_Rec8"/>
    <property type="match status" value="1"/>
</dbReference>
<feature type="compositionally biased region" description="Low complexity" evidence="1">
    <location>
        <begin position="103"/>
        <end position="128"/>
    </location>
</feature>
<dbReference type="AlphaFoldDB" id="A0AA35LD85"/>
<reference evidence="3" key="1">
    <citation type="submission" date="2022-12" db="EMBL/GenBank/DDBJ databases">
        <authorList>
            <person name="Alioto T."/>
            <person name="Alioto T."/>
            <person name="Gomez Garrido J."/>
        </authorList>
    </citation>
    <scope>NUCLEOTIDE SEQUENCE</scope>
</reference>
<evidence type="ECO:0000313" key="4">
    <source>
        <dbReference type="Proteomes" id="UP001178461"/>
    </source>
</evidence>
<name>A0AA35LD85_9SAUR</name>
<dbReference type="InterPro" id="IPR036390">
    <property type="entry name" value="WH_DNA-bd_sf"/>
</dbReference>
<evidence type="ECO:0000259" key="2">
    <source>
        <dbReference type="Pfam" id="PF04824"/>
    </source>
</evidence>
<feature type="domain" description="Rad21/Rec8-like protein C-terminal eukaryotic" evidence="2">
    <location>
        <begin position="257"/>
        <end position="303"/>
    </location>
</feature>
<accession>A0AA35LD85</accession>
<feature type="region of interest" description="Disordered" evidence="1">
    <location>
        <begin position="95"/>
        <end position="185"/>
    </location>
</feature>
<evidence type="ECO:0000313" key="3">
    <source>
        <dbReference type="EMBL" id="CAI5793514.1"/>
    </source>
</evidence>
<dbReference type="InterPro" id="IPR006909">
    <property type="entry name" value="Rad21/Rec8_C_eu"/>
</dbReference>
<organism evidence="3 4">
    <name type="scientific">Podarcis lilfordi</name>
    <name type="common">Lilford's wall lizard</name>
    <dbReference type="NCBI Taxonomy" id="74358"/>
    <lineage>
        <taxon>Eukaryota</taxon>
        <taxon>Metazoa</taxon>
        <taxon>Chordata</taxon>
        <taxon>Craniata</taxon>
        <taxon>Vertebrata</taxon>
        <taxon>Euteleostomi</taxon>
        <taxon>Lepidosauria</taxon>
        <taxon>Squamata</taxon>
        <taxon>Bifurcata</taxon>
        <taxon>Unidentata</taxon>
        <taxon>Episquamata</taxon>
        <taxon>Laterata</taxon>
        <taxon>Lacertibaenia</taxon>
        <taxon>Lacertidae</taxon>
        <taxon>Podarcis</taxon>
    </lineage>
</organism>
<proteinExistence type="predicted"/>
<dbReference type="Proteomes" id="UP001178461">
    <property type="component" value="Chromosome Z"/>
</dbReference>
<evidence type="ECO:0000256" key="1">
    <source>
        <dbReference type="SAM" id="MobiDB-lite"/>
    </source>
</evidence>
<sequence length="308" mass="33669">MEENTENIPVYEGNIFGVDMGTINELMRDDSIIDCFIVNPRDESSLMDCDDDLSDIFGEGDHGLIPFAGLFDDEGSMLDAEGAAPLESEVAMVDLPPSPADKPTVAPEAAAAAAEPTVAPEAEAAAAATKKRAGGEPSVTKGFKSTEMLPSSEPKKKVRKTNREVPDEEQPSCSYQEAPSKASPPYNVQEAVAAVEARMKTLVPLRTTPEPQLLSEMEEIQSTEDEGEEEREWNKTPQKLLRVLQQKVATTGNKTISFFELTYNMGCKEVGGTFYCLLELANMRAIDMKQEDICSDITIIPADKFYEL</sequence>
<gene>
    <name evidence="3" type="ORF">PODLI_1B001109</name>
</gene>
<dbReference type="Gene3D" id="1.10.10.580">
    <property type="entry name" value="Structural maintenance of chromosome 1. Chain E"/>
    <property type="match status" value="1"/>
</dbReference>
<protein>
    <submittedName>
        <fullName evidence="3">---NA</fullName>
    </submittedName>
</protein>
<dbReference type="InterPro" id="IPR023093">
    <property type="entry name" value="ScpA-like_C"/>
</dbReference>